<name>K1RWZ0_9ZZZZ</name>
<evidence type="ECO:0000256" key="1">
    <source>
        <dbReference type="ARBA" id="ARBA00004141"/>
    </source>
</evidence>
<keyword evidence="3 5" id="KW-1133">Transmembrane helix</keyword>
<dbReference type="InterPro" id="IPR052556">
    <property type="entry name" value="PolySynth_Transporter"/>
</dbReference>
<evidence type="ECO:0000256" key="2">
    <source>
        <dbReference type="ARBA" id="ARBA00022692"/>
    </source>
</evidence>
<gene>
    <name evidence="6" type="ORF">LEA_16590</name>
</gene>
<feature type="transmembrane region" description="Helical" evidence="5">
    <location>
        <begin position="80"/>
        <end position="106"/>
    </location>
</feature>
<feature type="transmembrane region" description="Helical" evidence="5">
    <location>
        <begin position="7"/>
        <end position="28"/>
    </location>
</feature>
<feature type="non-terminal residue" evidence="6">
    <location>
        <position position="149"/>
    </location>
</feature>
<evidence type="ECO:0000256" key="3">
    <source>
        <dbReference type="ARBA" id="ARBA00022989"/>
    </source>
</evidence>
<comment type="subcellular location">
    <subcellularLocation>
        <location evidence="1">Membrane</location>
        <topology evidence="1">Multi-pass membrane protein</topology>
    </subcellularLocation>
</comment>
<feature type="transmembrane region" description="Helical" evidence="5">
    <location>
        <begin position="112"/>
        <end position="130"/>
    </location>
</feature>
<reference evidence="6" key="1">
    <citation type="journal article" date="2013" name="Environ. Microbiol.">
        <title>Microbiota from the distal guts of lean and obese adolescents exhibit partial functional redundancy besides clear differences in community structure.</title>
        <authorList>
            <person name="Ferrer M."/>
            <person name="Ruiz A."/>
            <person name="Lanza F."/>
            <person name="Haange S.B."/>
            <person name="Oberbach A."/>
            <person name="Till H."/>
            <person name="Bargiela R."/>
            <person name="Campoy C."/>
            <person name="Segura M.T."/>
            <person name="Richter M."/>
            <person name="von Bergen M."/>
            <person name="Seifert J."/>
            <person name="Suarez A."/>
        </authorList>
    </citation>
    <scope>NUCLEOTIDE SEQUENCE</scope>
</reference>
<evidence type="ECO:0000313" key="6">
    <source>
        <dbReference type="EMBL" id="EKC53017.1"/>
    </source>
</evidence>
<keyword evidence="2 5" id="KW-0812">Transmembrane</keyword>
<feature type="transmembrane region" description="Helical" evidence="5">
    <location>
        <begin position="40"/>
        <end position="59"/>
    </location>
</feature>
<dbReference type="PANTHER" id="PTHR43424">
    <property type="entry name" value="LOCUS PUTATIVE PROTEIN 1-RELATED"/>
    <property type="match status" value="1"/>
</dbReference>
<comment type="caution">
    <text evidence="6">The sequence shown here is derived from an EMBL/GenBank/DDBJ whole genome shotgun (WGS) entry which is preliminary data.</text>
</comment>
<dbReference type="AlphaFoldDB" id="K1RWZ0"/>
<dbReference type="InterPro" id="IPR002797">
    <property type="entry name" value="Polysacc_synth"/>
</dbReference>
<evidence type="ECO:0000256" key="5">
    <source>
        <dbReference type="SAM" id="Phobius"/>
    </source>
</evidence>
<dbReference type="EMBL" id="AJWY01011343">
    <property type="protein sequence ID" value="EKC53017.1"/>
    <property type="molecule type" value="Genomic_DNA"/>
</dbReference>
<protein>
    <submittedName>
        <fullName evidence="6">Polysaccharide biosynthesis protein</fullName>
    </submittedName>
</protein>
<keyword evidence="4 5" id="KW-0472">Membrane</keyword>
<proteinExistence type="predicted"/>
<dbReference type="GO" id="GO:0016020">
    <property type="term" value="C:membrane"/>
    <property type="evidence" value="ECO:0007669"/>
    <property type="project" value="UniProtKB-SubCell"/>
</dbReference>
<organism evidence="6">
    <name type="scientific">human gut metagenome</name>
    <dbReference type="NCBI Taxonomy" id="408170"/>
    <lineage>
        <taxon>unclassified sequences</taxon>
        <taxon>metagenomes</taxon>
        <taxon>organismal metagenomes</taxon>
    </lineage>
</organism>
<dbReference type="PANTHER" id="PTHR43424:SF1">
    <property type="entry name" value="LOCUS PUTATIVE PROTEIN 1-RELATED"/>
    <property type="match status" value="1"/>
</dbReference>
<sequence length="149" mass="17593">MNSVKKILLYNIMYQILILILPLITAPYISRVIGAEGQGIFSYTYSIAQYFVLFAMLGLNNYGNRTIAKNKKDKEQLSKTFWAIYFMQIITSCIIIIFYIFYIIFFVKEYKIYATIQLLYVISAIFQFIWDNLFKRTGQPARGYQRHVV</sequence>
<evidence type="ECO:0000256" key="4">
    <source>
        <dbReference type="ARBA" id="ARBA00023136"/>
    </source>
</evidence>
<dbReference type="Pfam" id="PF01943">
    <property type="entry name" value="Polysacc_synt"/>
    <property type="match status" value="1"/>
</dbReference>
<accession>K1RWZ0</accession>